<evidence type="ECO:0000313" key="6">
    <source>
        <dbReference type="Proteomes" id="UP000237682"/>
    </source>
</evidence>
<evidence type="ECO:0000256" key="2">
    <source>
        <dbReference type="ARBA" id="ARBA00022833"/>
    </source>
</evidence>
<name>A0A2S9QEJ7_9HYPH</name>
<dbReference type="EMBL" id="PUEJ01000003">
    <property type="protein sequence ID" value="PRH87776.1"/>
    <property type="molecule type" value="Genomic_DNA"/>
</dbReference>
<dbReference type="Gene3D" id="3.30.50.10">
    <property type="entry name" value="Erythroid Transcription Factor GATA-1, subunit A"/>
    <property type="match status" value="1"/>
</dbReference>
<feature type="binding site" evidence="3">
    <location>
        <position position="33"/>
    </location>
    <ligand>
        <name>Zn(2+)</name>
        <dbReference type="ChEBI" id="CHEBI:29105"/>
    </ligand>
</feature>
<evidence type="ECO:0000256" key="4">
    <source>
        <dbReference type="SAM" id="MobiDB-lite"/>
    </source>
</evidence>
<gene>
    <name evidence="3" type="primary">yacG</name>
    <name evidence="5" type="ORF">C5L14_07585</name>
</gene>
<comment type="cofactor">
    <cofactor evidence="3">
        <name>Zn(2+)</name>
        <dbReference type="ChEBI" id="CHEBI:29105"/>
    </cofactor>
    <text evidence="3">Binds 1 zinc ion.</text>
</comment>
<dbReference type="InterPro" id="IPR013088">
    <property type="entry name" value="Znf_NHR/GATA"/>
</dbReference>
<reference evidence="5 6" key="1">
    <citation type="submission" date="2018-02" db="EMBL/GenBank/DDBJ databases">
        <title>Whole genome sequencing of endophytic bacterium.</title>
        <authorList>
            <person name="Eedara R."/>
            <person name="Podile A.R."/>
        </authorList>
    </citation>
    <scope>NUCLEOTIDE SEQUENCE [LARGE SCALE GENOMIC DNA]</scope>
    <source>
        <strain evidence="5 6">RP1T</strain>
    </source>
</reference>
<protein>
    <recommendedName>
        <fullName evidence="3">DNA gyrase inhibitor YacG</fullName>
    </recommendedName>
</protein>
<dbReference type="GO" id="GO:0008657">
    <property type="term" value="F:DNA topoisomerase type II (double strand cut, ATP-hydrolyzing) inhibitor activity"/>
    <property type="evidence" value="ECO:0007669"/>
    <property type="project" value="UniProtKB-UniRule"/>
</dbReference>
<accession>A0A2S9QEJ7</accession>
<dbReference type="InterPro" id="IPR005584">
    <property type="entry name" value="DNA_gyrase_inhibitor_YacG"/>
</dbReference>
<dbReference type="AlphaFoldDB" id="A0A2S9QEJ7"/>
<feature type="binding site" evidence="3">
    <location>
        <position position="17"/>
    </location>
    <ligand>
        <name>Zn(2+)</name>
        <dbReference type="ChEBI" id="CHEBI:29105"/>
    </ligand>
</feature>
<dbReference type="SUPFAM" id="SSF57716">
    <property type="entry name" value="Glucocorticoid receptor-like (DNA-binding domain)"/>
    <property type="match status" value="1"/>
</dbReference>
<evidence type="ECO:0000313" key="5">
    <source>
        <dbReference type="EMBL" id="PRH87776.1"/>
    </source>
</evidence>
<dbReference type="PANTHER" id="PTHR36150:SF1">
    <property type="entry name" value="DNA GYRASE INHIBITOR YACG"/>
    <property type="match status" value="1"/>
</dbReference>
<keyword evidence="1 3" id="KW-0479">Metal-binding</keyword>
<dbReference type="GO" id="GO:0008270">
    <property type="term" value="F:zinc ion binding"/>
    <property type="evidence" value="ECO:0007669"/>
    <property type="project" value="UniProtKB-UniRule"/>
</dbReference>
<dbReference type="GO" id="GO:0006355">
    <property type="term" value="P:regulation of DNA-templated transcription"/>
    <property type="evidence" value="ECO:0007669"/>
    <property type="project" value="InterPro"/>
</dbReference>
<feature type="compositionally biased region" description="Basic and acidic residues" evidence="4">
    <location>
        <begin position="58"/>
        <end position="71"/>
    </location>
</feature>
<dbReference type="NCBIfam" id="NF002362">
    <property type="entry name" value="PRK01343.1"/>
    <property type="match status" value="1"/>
</dbReference>
<organism evidence="5 6">
    <name type="scientific">Labrys okinawensis</name>
    <dbReference type="NCBI Taxonomy" id="346911"/>
    <lineage>
        <taxon>Bacteria</taxon>
        <taxon>Pseudomonadati</taxon>
        <taxon>Pseudomonadota</taxon>
        <taxon>Alphaproteobacteria</taxon>
        <taxon>Hyphomicrobiales</taxon>
        <taxon>Xanthobacteraceae</taxon>
        <taxon>Labrys</taxon>
    </lineage>
</organism>
<keyword evidence="2 3" id="KW-0862">Zinc</keyword>
<comment type="caution">
    <text evidence="5">The sequence shown here is derived from an EMBL/GenBank/DDBJ whole genome shotgun (WGS) entry which is preliminary data.</text>
</comment>
<feature type="region of interest" description="Disordered" evidence="4">
    <location>
        <begin position="48"/>
        <end position="71"/>
    </location>
</feature>
<dbReference type="Pfam" id="PF03884">
    <property type="entry name" value="YacG"/>
    <property type="match status" value="1"/>
</dbReference>
<comment type="function">
    <text evidence="3">Inhibits all the catalytic activities of DNA gyrase by preventing its interaction with DNA. Acts by binding directly to the C-terminal domain of GyrB, which probably disrupts DNA binding by the gyrase.</text>
</comment>
<comment type="similarity">
    <text evidence="3">Belongs to the DNA gyrase inhibitor YacG family.</text>
</comment>
<feature type="binding site" evidence="3">
    <location>
        <position position="14"/>
    </location>
    <ligand>
        <name>Zn(2+)</name>
        <dbReference type="ChEBI" id="CHEBI:29105"/>
    </ligand>
</feature>
<dbReference type="PANTHER" id="PTHR36150">
    <property type="entry name" value="DNA GYRASE INHIBITOR YACG"/>
    <property type="match status" value="1"/>
</dbReference>
<comment type="subunit">
    <text evidence="3">Interacts with GyrB.</text>
</comment>
<evidence type="ECO:0000256" key="1">
    <source>
        <dbReference type="ARBA" id="ARBA00022723"/>
    </source>
</evidence>
<dbReference type="OrthoDB" id="9809663at2"/>
<dbReference type="HAMAP" id="MF_00649">
    <property type="entry name" value="DNA_gyrase_inhibitor_YacG"/>
    <property type="match status" value="1"/>
</dbReference>
<proteinExistence type="inferred from homology"/>
<keyword evidence="6" id="KW-1185">Reference proteome</keyword>
<feature type="binding site" evidence="3">
    <location>
        <position position="29"/>
    </location>
    <ligand>
        <name>Zn(2+)</name>
        <dbReference type="ChEBI" id="CHEBI:29105"/>
    </ligand>
</feature>
<dbReference type="RefSeq" id="WP_105861445.1">
    <property type="nucleotide sequence ID" value="NZ_PUEJ01000003.1"/>
</dbReference>
<dbReference type="Proteomes" id="UP000237682">
    <property type="component" value="Unassembled WGS sequence"/>
</dbReference>
<sequence>MSEPTPTPLVKRKCPICGKPSVEASKPFCSKRCADIDLSRWLKGVYAIPGEEADQADPDNRDDYPKTERDR</sequence>
<evidence type="ECO:0000256" key="3">
    <source>
        <dbReference type="HAMAP-Rule" id="MF_00649"/>
    </source>
</evidence>